<comment type="caution">
    <text evidence="4">The sequence shown here is derived from an EMBL/GenBank/DDBJ whole genome shotgun (WGS) entry which is preliminary data.</text>
</comment>
<feature type="domain" description="DUF7168" evidence="3">
    <location>
        <begin position="107"/>
        <end position="220"/>
    </location>
</feature>
<evidence type="ECO:0000259" key="2">
    <source>
        <dbReference type="Pfam" id="PF10979"/>
    </source>
</evidence>
<gene>
    <name evidence="4" type="ORF">OEA41_000608</name>
</gene>
<dbReference type="InterPro" id="IPR055592">
    <property type="entry name" value="DUF7168"/>
</dbReference>
<dbReference type="Pfam" id="PF10979">
    <property type="entry name" value="DUF2786"/>
    <property type="match status" value="1"/>
</dbReference>
<feature type="compositionally biased region" description="Basic and acidic residues" evidence="1">
    <location>
        <begin position="307"/>
        <end position="322"/>
    </location>
</feature>
<dbReference type="InterPro" id="IPR024498">
    <property type="entry name" value="DUF2786"/>
</dbReference>
<protein>
    <recommendedName>
        <fullName evidence="6">DUF2786 domain-containing protein</fullName>
    </recommendedName>
</protein>
<dbReference type="AlphaFoldDB" id="A0AAD9ZIT2"/>
<feature type="region of interest" description="Disordered" evidence="1">
    <location>
        <begin position="224"/>
        <end position="353"/>
    </location>
</feature>
<dbReference type="EMBL" id="JASNWA010000003">
    <property type="protein sequence ID" value="KAK3178472.1"/>
    <property type="molecule type" value="Genomic_DNA"/>
</dbReference>
<accession>A0AAD9ZIT2</accession>
<feature type="domain" description="DUF2786" evidence="2">
    <location>
        <begin position="41"/>
        <end position="80"/>
    </location>
</feature>
<keyword evidence="5" id="KW-1185">Reference proteome</keyword>
<evidence type="ECO:0000259" key="3">
    <source>
        <dbReference type="Pfam" id="PF23771"/>
    </source>
</evidence>
<evidence type="ECO:0000256" key="1">
    <source>
        <dbReference type="SAM" id="MobiDB-lite"/>
    </source>
</evidence>
<organism evidence="4 5">
    <name type="scientific">Lepraria neglecta</name>
    <dbReference type="NCBI Taxonomy" id="209136"/>
    <lineage>
        <taxon>Eukaryota</taxon>
        <taxon>Fungi</taxon>
        <taxon>Dikarya</taxon>
        <taxon>Ascomycota</taxon>
        <taxon>Pezizomycotina</taxon>
        <taxon>Lecanoromycetes</taxon>
        <taxon>OSLEUM clade</taxon>
        <taxon>Lecanoromycetidae</taxon>
        <taxon>Lecanorales</taxon>
        <taxon>Lecanorineae</taxon>
        <taxon>Stereocaulaceae</taxon>
        <taxon>Lepraria</taxon>
    </lineage>
</organism>
<evidence type="ECO:0000313" key="4">
    <source>
        <dbReference type="EMBL" id="KAK3178472.1"/>
    </source>
</evidence>
<feature type="compositionally biased region" description="Basic and acidic residues" evidence="1">
    <location>
        <begin position="224"/>
        <end position="233"/>
    </location>
</feature>
<dbReference type="Proteomes" id="UP001276659">
    <property type="component" value="Unassembled WGS sequence"/>
</dbReference>
<reference evidence="4" key="1">
    <citation type="submission" date="2022-11" db="EMBL/GenBank/DDBJ databases">
        <title>Chromosomal genome sequence assembly and mating type (MAT) locus characterization of the leprose asexual lichenized fungus Lepraria neglecta (Nyl.) Erichsen.</title>
        <authorList>
            <person name="Allen J.L."/>
            <person name="Pfeffer B."/>
        </authorList>
    </citation>
    <scope>NUCLEOTIDE SEQUENCE</scope>
    <source>
        <strain evidence="4">Allen 5258</strain>
    </source>
</reference>
<feature type="compositionally biased region" description="Pro residues" evidence="1">
    <location>
        <begin position="234"/>
        <end position="247"/>
    </location>
</feature>
<dbReference type="Pfam" id="PF23771">
    <property type="entry name" value="DUF7168"/>
    <property type="match status" value="1"/>
</dbReference>
<evidence type="ECO:0000313" key="5">
    <source>
        <dbReference type="Proteomes" id="UP001276659"/>
    </source>
</evidence>
<sequence>MPSNRLPAPKQKAMIGWLANDETSTQAPGAPSTLSSVGQEVIERIKKCFARAYHPNSNENEARAAVKMASKIMEQYKINQADLMEQEDQSHRAERGGMSTVNILPAKEDGVVRAQAWVSDLVSAVCKFFDCNAYSSMLEDMIEWTFYGVVEHTVSAGIALEMIHNLIQEWAGSYKTIATRNSYSLGVADGLCRLADDEKEALEKAARDTEAKALAARLHDEDIQQQEELDRLRNPPPQPSPSPPSSPPHATDRTENPSYNPYLDGFGMDADSDYDNESMPDVNEEQRGAAVDVEADFDTELRNFIIPEREAEPDPEPDHPAEQDGQLSPADPPHAKSPLPIEQENEGPNETAEWKSMHQLTVFRQNLKDIEDSVLKAKGVKLSKGRRKKRSVKDREIFRQGRKDAGKINVRAARIEVGKA</sequence>
<proteinExistence type="predicted"/>
<evidence type="ECO:0008006" key="6">
    <source>
        <dbReference type="Google" id="ProtNLM"/>
    </source>
</evidence>
<name>A0AAD9ZIT2_9LECA</name>